<evidence type="ECO:0000313" key="1">
    <source>
        <dbReference type="EMBL" id="GIY30759.1"/>
    </source>
</evidence>
<dbReference type="EMBL" id="BPLQ01007540">
    <property type="protein sequence ID" value="GIY30759.1"/>
    <property type="molecule type" value="Genomic_DNA"/>
</dbReference>
<dbReference type="Proteomes" id="UP001054837">
    <property type="component" value="Unassembled WGS sequence"/>
</dbReference>
<evidence type="ECO:0000313" key="2">
    <source>
        <dbReference type="Proteomes" id="UP001054837"/>
    </source>
</evidence>
<organism evidence="1 2">
    <name type="scientific">Caerostris darwini</name>
    <dbReference type="NCBI Taxonomy" id="1538125"/>
    <lineage>
        <taxon>Eukaryota</taxon>
        <taxon>Metazoa</taxon>
        <taxon>Ecdysozoa</taxon>
        <taxon>Arthropoda</taxon>
        <taxon>Chelicerata</taxon>
        <taxon>Arachnida</taxon>
        <taxon>Araneae</taxon>
        <taxon>Araneomorphae</taxon>
        <taxon>Entelegynae</taxon>
        <taxon>Araneoidea</taxon>
        <taxon>Araneidae</taxon>
        <taxon>Caerostris</taxon>
    </lineage>
</organism>
<accession>A0AAV4SCU5</accession>
<sequence length="105" mass="11693">MGVGGVENLRSFPCFPEAKPVSIITSCQPQDVEDRFLDTMLNHLSAAAFQRFACHQDRGPIVRVISIQITYFLKSALGMAARWRGGLRIGHVEQVATDLLSEEIY</sequence>
<protein>
    <submittedName>
        <fullName evidence="1">Uncharacterized protein</fullName>
    </submittedName>
</protein>
<keyword evidence="2" id="KW-1185">Reference proteome</keyword>
<gene>
    <name evidence="1" type="ORF">CDAR_190681</name>
</gene>
<comment type="caution">
    <text evidence="1">The sequence shown here is derived from an EMBL/GenBank/DDBJ whole genome shotgun (WGS) entry which is preliminary data.</text>
</comment>
<name>A0AAV4SCU5_9ARAC</name>
<proteinExistence type="predicted"/>
<dbReference type="AlphaFoldDB" id="A0AAV4SCU5"/>
<reference evidence="1 2" key="1">
    <citation type="submission" date="2021-06" db="EMBL/GenBank/DDBJ databases">
        <title>Caerostris darwini draft genome.</title>
        <authorList>
            <person name="Kono N."/>
            <person name="Arakawa K."/>
        </authorList>
    </citation>
    <scope>NUCLEOTIDE SEQUENCE [LARGE SCALE GENOMIC DNA]</scope>
</reference>